<proteinExistence type="predicted"/>
<accession>A0AAV1DT21</accession>
<dbReference type="EMBL" id="OX459123">
    <property type="protein sequence ID" value="CAI9109908.1"/>
    <property type="molecule type" value="Genomic_DNA"/>
</dbReference>
<feature type="region of interest" description="Disordered" evidence="1">
    <location>
        <begin position="310"/>
        <end position="372"/>
    </location>
</feature>
<dbReference type="PANTHER" id="PTHR47273:SF4">
    <property type="entry name" value="EXPRESSED PROTEIN"/>
    <property type="match status" value="1"/>
</dbReference>
<dbReference type="Proteomes" id="UP001161247">
    <property type="component" value="Chromosome 6"/>
</dbReference>
<keyword evidence="4" id="KW-1185">Reference proteome</keyword>
<keyword evidence="2" id="KW-0732">Signal</keyword>
<evidence type="ECO:0000256" key="1">
    <source>
        <dbReference type="SAM" id="MobiDB-lite"/>
    </source>
</evidence>
<name>A0AAV1DT21_OLDCO</name>
<evidence type="ECO:0000313" key="3">
    <source>
        <dbReference type="EMBL" id="CAI9109908.1"/>
    </source>
</evidence>
<feature type="region of interest" description="Disordered" evidence="1">
    <location>
        <begin position="157"/>
        <end position="200"/>
    </location>
</feature>
<feature type="signal peptide" evidence="2">
    <location>
        <begin position="1"/>
        <end position="25"/>
    </location>
</feature>
<feature type="compositionally biased region" description="Pro residues" evidence="1">
    <location>
        <begin position="310"/>
        <end position="351"/>
    </location>
</feature>
<protein>
    <submittedName>
        <fullName evidence="3">OLC1v1009836C1</fullName>
    </submittedName>
</protein>
<gene>
    <name evidence="3" type="ORF">OLC1_LOCUS17683</name>
</gene>
<dbReference type="AlphaFoldDB" id="A0AAV1DT21"/>
<organism evidence="3 4">
    <name type="scientific">Oldenlandia corymbosa var. corymbosa</name>
    <dbReference type="NCBI Taxonomy" id="529605"/>
    <lineage>
        <taxon>Eukaryota</taxon>
        <taxon>Viridiplantae</taxon>
        <taxon>Streptophyta</taxon>
        <taxon>Embryophyta</taxon>
        <taxon>Tracheophyta</taxon>
        <taxon>Spermatophyta</taxon>
        <taxon>Magnoliopsida</taxon>
        <taxon>eudicotyledons</taxon>
        <taxon>Gunneridae</taxon>
        <taxon>Pentapetalae</taxon>
        <taxon>asterids</taxon>
        <taxon>lamiids</taxon>
        <taxon>Gentianales</taxon>
        <taxon>Rubiaceae</taxon>
        <taxon>Rubioideae</taxon>
        <taxon>Spermacoceae</taxon>
        <taxon>Hedyotis-Oldenlandia complex</taxon>
        <taxon>Oldenlandia</taxon>
    </lineage>
</organism>
<dbReference type="PANTHER" id="PTHR47273">
    <property type="entry name" value="EXPRESSED PROTEIN"/>
    <property type="match status" value="1"/>
</dbReference>
<feature type="chain" id="PRO_5043707174" evidence="2">
    <location>
        <begin position="26"/>
        <end position="372"/>
    </location>
</feature>
<reference evidence="3" key="1">
    <citation type="submission" date="2023-03" db="EMBL/GenBank/DDBJ databases">
        <authorList>
            <person name="Julca I."/>
        </authorList>
    </citation>
    <scope>NUCLEOTIDE SEQUENCE</scope>
</reference>
<evidence type="ECO:0000256" key="2">
    <source>
        <dbReference type="SAM" id="SignalP"/>
    </source>
</evidence>
<dbReference type="Pfam" id="PF01190">
    <property type="entry name" value="Pollen_Ole_e_1"/>
    <property type="match status" value="1"/>
</dbReference>
<sequence length="372" mass="39458">MMSSPIMMSLLCSCIFLVSATLSGAARIPRNPPSAVIVGTVYCDTCFHQDFTKASHFISGASVAVECGDKDASPSFRQVAKTDEHGEFRVHLPFSVSKHVKKIQGCAVKLINSSEPYCAVASTATSSSIHLKSRKHGTHIFSSGFFTFKPLQQPELCNQLHNPNTHEPKTMSIDDPNDPKFAPPLQDPPSSDLTPLPELPRLPALPQLPPLPQLPGLPVGISGPGDEKVSSSRPDFFNPLFPFPPNPLFPPPSLFPPITNPFQPPPSILPPVFPSPPTSIFPPIFPSPPPSIFPPIFPAPPSPPTSYFPPFGFPPLPGLTPSPPPPSSPPFLPLPPFPFQPTPGLPGPGVPPASAGVTSAKTPATLPGKTSP</sequence>
<evidence type="ECO:0000313" key="4">
    <source>
        <dbReference type="Proteomes" id="UP001161247"/>
    </source>
</evidence>